<evidence type="ECO:0000313" key="2">
    <source>
        <dbReference type="Proteomes" id="UP000324222"/>
    </source>
</evidence>
<gene>
    <name evidence="1" type="ORF">E2C01_096224</name>
</gene>
<protein>
    <submittedName>
        <fullName evidence="1">Uncharacterized protein</fullName>
    </submittedName>
</protein>
<proteinExistence type="predicted"/>
<dbReference type="Proteomes" id="UP000324222">
    <property type="component" value="Unassembled WGS sequence"/>
</dbReference>
<accession>A0A5B7JV25</accession>
<reference evidence="1 2" key="1">
    <citation type="submission" date="2019-05" db="EMBL/GenBank/DDBJ databases">
        <title>Another draft genome of Portunus trituberculatus and its Hox gene families provides insights of decapod evolution.</title>
        <authorList>
            <person name="Jeong J.-H."/>
            <person name="Song I."/>
            <person name="Kim S."/>
            <person name="Choi T."/>
            <person name="Kim D."/>
            <person name="Ryu S."/>
            <person name="Kim W."/>
        </authorList>
    </citation>
    <scope>NUCLEOTIDE SEQUENCE [LARGE SCALE GENOMIC DNA]</scope>
    <source>
        <tissue evidence="1">Muscle</tissue>
    </source>
</reference>
<organism evidence="1 2">
    <name type="scientific">Portunus trituberculatus</name>
    <name type="common">Swimming crab</name>
    <name type="synonym">Neptunus trituberculatus</name>
    <dbReference type="NCBI Taxonomy" id="210409"/>
    <lineage>
        <taxon>Eukaryota</taxon>
        <taxon>Metazoa</taxon>
        <taxon>Ecdysozoa</taxon>
        <taxon>Arthropoda</taxon>
        <taxon>Crustacea</taxon>
        <taxon>Multicrustacea</taxon>
        <taxon>Malacostraca</taxon>
        <taxon>Eumalacostraca</taxon>
        <taxon>Eucarida</taxon>
        <taxon>Decapoda</taxon>
        <taxon>Pleocyemata</taxon>
        <taxon>Brachyura</taxon>
        <taxon>Eubrachyura</taxon>
        <taxon>Portunoidea</taxon>
        <taxon>Portunidae</taxon>
        <taxon>Portuninae</taxon>
        <taxon>Portunus</taxon>
    </lineage>
</organism>
<keyword evidence="2" id="KW-1185">Reference proteome</keyword>
<dbReference type="AlphaFoldDB" id="A0A5B7JV25"/>
<sequence>MTRHTPSPSHCHEVNPFTRKGHPLVLSLFDAWRTVCHTAHPSHCHEVNPFTRNGHPLVLPLFDAWRTVCHTAHSSHCHEVSPLTRAPLVLPDTVPVSATVWCMAHSVPSFMASCQ</sequence>
<evidence type="ECO:0000313" key="1">
    <source>
        <dbReference type="EMBL" id="MPD00731.1"/>
    </source>
</evidence>
<name>A0A5B7JV25_PORTR</name>
<dbReference type="EMBL" id="VSRR010124132">
    <property type="protein sequence ID" value="MPD00731.1"/>
    <property type="molecule type" value="Genomic_DNA"/>
</dbReference>
<comment type="caution">
    <text evidence="1">The sequence shown here is derived from an EMBL/GenBank/DDBJ whole genome shotgun (WGS) entry which is preliminary data.</text>
</comment>